<dbReference type="EMBL" id="CP000496">
    <property type="protein sequence ID" value="ABN64756.2"/>
    <property type="molecule type" value="Genomic_DNA"/>
</dbReference>
<dbReference type="OMA" id="SAKMNPF"/>
<dbReference type="Pfam" id="PF24527">
    <property type="entry name" value="Ig-like_Pom152_9"/>
    <property type="match status" value="1"/>
</dbReference>
<keyword evidence="1" id="KW-0472">Membrane</keyword>
<evidence type="ECO:0000259" key="5">
    <source>
        <dbReference type="Pfam" id="PF24519"/>
    </source>
</evidence>
<feature type="domain" description="Nucleoporin POM152 N-terminal transmembrane" evidence="3">
    <location>
        <begin position="27"/>
        <end position="119"/>
    </location>
</feature>
<dbReference type="Proteomes" id="UP000002258">
    <property type="component" value="Chromosome 2"/>
</dbReference>
<dbReference type="FunCoup" id="A3LMW3">
    <property type="interactions" value="104"/>
</dbReference>
<feature type="domain" description="Nucleoporin POM152 immunoglobulin-like" evidence="2">
    <location>
        <begin position="529"/>
        <end position="641"/>
    </location>
</feature>
<evidence type="ECO:0000256" key="1">
    <source>
        <dbReference type="SAM" id="Phobius"/>
    </source>
</evidence>
<dbReference type="Pfam" id="PF24097">
    <property type="entry name" value="TMD_POM152"/>
    <property type="match status" value="1"/>
</dbReference>
<keyword evidence="8" id="KW-1185">Reference proteome</keyword>
<dbReference type="InterPro" id="IPR056542">
    <property type="entry name" value="Ig-like_POM152_1st"/>
</dbReference>
<dbReference type="eggNOG" id="ENOG502QQ5B">
    <property type="taxonomic scope" value="Eukaryota"/>
</dbReference>
<evidence type="ECO:0000259" key="2">
    <source>
        <dbReference type="Pfam" id="PF23664"/>
    </source>
</evidence>
<dbReference type="KEGG" id="pic:PICST_41690"/>
<evidence type="ECO:0008006" key="9">
    <source>
        <dbReference type="Google" id="ProtNLM"/>
    </source>
</evidence>
<dbReference type="RefSeq" id="XP_001382785.2">
    <property type="nucleotide sequence ID" value="XM_001382748.1"/>
</dbReference>
<dbReference type="Pfam" id="PF24312">
    <property type="entry name" value="Ig-like_POM152"/>
    <property type="match status" value="1"/>
</dbReference>
<dbReference type="Pfam" id="PF24519">
    <property type="entry name" value="Ig-like_Pom152_1"/>
    <property type="match status" value="1"/>
</dbReference>
<reference evidence="7 8" key="1">
    <citation type="journal article" date="2007" name="Nat. Biotechnol.">
        <title>Genome sequence of the lignocellulose-bioconverting and xylose-fermenting yeast Pichia stipitis.</title>
        <authorList>
            <person name="Jeffries T.W."/>
            <person name="Grigoriev I.V."/>
            <person name="Grimwood J."/>
            <person name="Laplaza J.M."/>
            <person name="Aerts A."/>
            <person name="Salamov A."/>
            <person name="Schmutz J."/>
            <person name="Lindquist E."/>
            <person name="Dehal P."/>
            <person name="Shapiro H."/>
            <person name="Jin Y.S."/>
            <person name="Passoth V."/>
            <person name="Richardson P.M."/>
        </authorList>
    </citation>
    <scope>NUCLEOTIDE SEQUENCE [LARGE SCALE GENOMIC DNA]</scope>
    <source>
        <strain evidence="8">ATCC 58785 / CBS 6054 / NBRC 10063 / NRRL Y-11545</strain>
    </source>
</reference>
<dbReference type="InterPro" id="IPR037701">
    <property type="entry name" value="Pom152"/>
</dbReference>
<dbReference type="InParanoid" id="A3LMW3"/>
<feature type="transmembrane region" description="Helical" evidence="1">
    <location>
        <begin position="102"/>
        <end position="132"/>
    </location>
</feature>
<dbReference type="GO" id="GO:0006999">
    <property type="term" value="P:nuclear pore organization"/>
    <property type="evidence" value="ECO:0007669"/>
    <property type="project" value="TreeGrafter"/>
</dbReference>
<feature type="domain" description="Nucleoporin POM152 immunoglobulin-like" evidence="2">
    <location>
        <begin position="867"/>
        <end position="950"/>
    </location>
</feature>
<sequence>MAEKEKARLRRNTSQESRPLIPSHILDEATQRLFVLSLFVLIQSWKLYDVTLLKSNALAEYALTPLNNFSFVLKYAIIDGLFLWLLPVLSIQYLIFSPLKTLLFALLLNGVTFFLVSSVPGPLLGSIFMPLWKLVFQNRELTIVGDSIDLNSVVDMDSHFKGKLTIHYLPDSSARMNPFHFDQLCLDPNQILEMPVEFNTTTDIGYLQIEHTAVNNEIKNVDFKGHSLRRLLRGDYRYLSKYPEFKRGDDRVFYISFPISEPGSYKIKSVTDSKGLSIRTYKSEFLISSCPRAQFSYPPNFDDSKNYRCINSKQDEDSLHMPLVESFGVTPMSVLISSSLNGKFYKEFNVTIGDKTTSSSSKDISWLKAYQISRNTLEQEISKDSDFFSVAGEGILKFQLIEIRDYLGNTKRYNPLSDEKDIRFEYELKRGPKLQIVDSDSVTELLLDDKKTIKILGTESLKETDFPLSVTIVHLLNTATNITKEFTKRSDLDHGIQISQPGIYQLLEAKTRYCDCELVGQAVNITVAQPPTVDINATPISDKCLGTVGYTFDLDLSGKPPFQVQYHIYTRQSNGILRPVHSSNGKSSRLIRTLEKRHSFTFRPPAEGNYVVVFNNLKDLNYNQRPVVLDESRFTYSTYFKKPSRVSFFAGNAQQKTINTCFGERAKIPLYFEGNGPFTFNYDFVDVRTGQKLVNTVTIEDISSYEIEVPESIKGGKYEIKLSNITDKAGCNAILDERERIIINSRTDIPEVQINNEVSHFQIVEGDSVEIPIKIKSSVGRTNNDKIEYDFIDLFDKTKRTRRSLQGNRPLRVNAAGEYSLANFENGGCSGKVIGQDKKITVSYYDRPRLVVSSPKEMKQHKDDSALHLQPICQDCKNQVQITLEGTVPFVVDYEIRYPNGRVETRSMNVASRQLMIDLPTAHSGRYEYAFKGIYDNLYTKEKVRNFHQKLPRVFYDVNPLPSLEFDQELQISQLCENRVRPGKPLVKIPIQLSGSFPFKINATLTHAATGLKETLIFSKVTENSIVVNGNKSIKVGEHILTINEVTDGNGCSKKDFLPSNNYIIAITEVPNIFNSYPTQQHYCVGDHIAFKLTGVSPYTVYYNFNEKLQKAEVPFLFSRLASKPGFLTIDAVQDSSASSCLVNFTALGSPREDLKLQVHDLPSVEVNKGDYIVEDLHEGEQTELIFRFFGVPPFTVTYVRTTELNDKKSKKKAEARKIIETHTIDNIMEYEYTVLASLEGTYEAIVISDAYCTARRSLE</sequence>
<dbReference type="AlphaFoldDB" id="A3LMW3"/>
<dbReference type="GO" id="GO:0070762">
    <property type="term" value="C:nuclear pore transmembrane ring"/>
    <property type="evidence" value="ECO:0007669"/>
    <property type="project" value="TreeGrafter"/>
</dbReference>
<dbReference type="PANTHER" id="PTHR28206:SF1">
    <property type="entry name" value="NUCLEOPORIN POM152"/>
    <property type="match status" value="1"/>
</dbReference>
<dbReference type="GO" id="GO:0006606">
    <property type="term" value="P:protein import into nucleus"/>
    <property type="evidence" value="ECO:0007669"/>
    <property type="project" value="TreeGrafter"/>
</dbReference>
<keyword evidence="1" id="KW-1133">Transmembrane helix</keyword>
<protein>
    <recommendedName>
        <fullName evidence="9">Nucleoporin</fullName>
    </recommendedName>
</protein>
<evidence type="ECO:0000259" key="3">
    <source>
        <dbReference type="Pfam" id="PF24097"/>
    </source>
</evidence>
<gene>
    <name evidence="7" type="ORF">PICST_41690</name>
</gene>
<evidence type="ECO:0000259" key="6">
    <source>
        <dbReference type="Pfam" id="PF24527"/>
    </source>
</evidence>
<keyword evidence="1" id="KW-0812">Transmembrane</keyword>
<feature type="domain" description="Nucleoporin POM152 first Ig-like" evidence="5">
    <location>
        <begin position="173"/>
        <end position="287"/>
    </location>
</feature>
<dbReference type="HOGENOM" id="CLU_002415_0_0_1"/>
<dbReference type="STRING" id="322104.A3LMW3"/>
<dbReference type="InterPro" id="IPR056544">
    <property type="entry name" value="Ig_POM152"/>
</dbReference>
<dbReference type="GO" id="GO:0017056">
    <property type="term" value="F:structural constituent of nuclear pore"/>
    <property type="evidence" value="ECO:0007669"/>
    <property type="project" value="InterPro"/>
</dbReference>
<feature type="domain" description="Nucleoporin POM152 ninth Ig-like" evidence="6">
    <location>
        <begin position="1077"/>
        <end position="1144"/>
    </location>
</feature>
<dbReference type="Pfam" id="PF23664">
    <property type="entry name" value="Ig_Pom152"/>
    <property type="match status" value="2"/>
</dbReference>
<evidence type="ECO:0000313" key="8">
    <source>
        <dbReference type="Proteomes" id="UP000002258"/>
    </source>
</evidence>
<evidence type="ECO:0000313" key="7">
    <source>
        <dbReference type="EMBL" id="ABN64756.2"/>
    </source>
</evidence>
<dbReference type="PANTHER" id="PTHR28206">
    <property type="entry name" value="NUCLEOPORIN POM152"/>
    <property type="match status" value="1"/>
</dbReference>
<organism evidence="7 8">
    <name type="scientific">Scheffersomyces stipitis (strain ATCC 58785 / CBS 6054 / NBRC 10063 / NRRL Y-11545)</name>
    <name type="common">Yeast</name>
    <name type="synonym">Pichia stipitis</name>
    <dbReference type="NCBI Taxonomy" id="322104"/>
    <lineage>
        <taxon>Eukaryota</taxon>
        <taxon>Fungi</taxon>
        <taxon>Dikarya</taxon>
        <taxon>Ascomycota</taxon>
        <taxon>Saccharomycotina</taxon>
        <taxon>Pichiomycetes</taxon>
        <taxon>Debaryomycetaceae</taxon>
        <taxon>Scheffersomyces</taxon>
    </lineage>
</organism>
<feature type="domain" description="Nucleoporin POM152 Ig-like" evidence="4">
    <location>
        <begin position="756"/>
        <end position="836"/>
    </location>
</feature>
<accession>A3LMW3</accession>
<dbReference type="GeneID" id="4837658"/>
<evidence type="ECO:0000259" key="4">
    <source>
        <dbReference type="Pfam" id="PF24312"/>
    </source>
</evidence>
<feature type="transmembrane region" description="Helical" evidence="1">
    <location>
        <begin position="33"/>
        <end position="53"/>
    </location>
</feature>
<name>A3LMW3_PICST</name>
<dbReference type="InterPro" id="IPR056541">
    <property type="entry name" value="Ig-like_POM152"/>
</dbReference>
<dbReference type="OrthoDB" id="10253254at2759"/>
<dbReference type="InterPro" id="IPR056543">
    <property type="entry name" value="Ig-like_POM152_9th"/>
</dbReference>
<proteinExistence type="predicted"/>
<feature type="transmembrane region" description="Helical" evidence="1">
    <location>
        <begin position="73"/>
        <end position="95"/>
    </location>
</feature>
<dbReference type="InterPro" id="IPR056540">
    <property type="entry name" value="TMD_POM152"/>
</dbReference>